<protein>
    <submittedName>
        <fullName evidence="2">DUF2312 domain-containing protein</fullName>
    </submittedName>
</protein>
<organism evidence="2 3">
    <name type="scientific">Paracoccus cavernae</name>
    <dbReference type="NCBI Taxonomy" id="1571207"/>
    <lineage>
        <taxon>Bacteria</taxon>
        <taxon>Pseudomonadati</taxon>
        <taxon>Pseudomonadota</taxon>
        <taxon>Alphaproteobacteria</taxon>
        <taxon>Rhodobacterales</taxon>
        <taxon>Paracoccaceae</taxon>
        <taxon>Paracoccus</taxon>
    </lineage>
</organism>
<dbReference type="EMBL" id="JAUFRC010000001">
    <property type="protein sequence ID" value="MDN3711950.1"/>
    <property type="molecule type" value="Genomic_DNA"/>
</dbReference>
<dbReference type="SUPFAM" id="SSF109604">
    <property type="entry name" value="HD-domain/PDEase-like"/>
    <property type="match status" value="1"/>
</dbReference>
<reference evidence="3" key="1">
    <citation type="journal article" date="2019" name="Int. J. Syst. Evol. Microbiol.">
        <title>The Global Catalogue of Microorganisms (GCM) 10K type strain sequencing project: providing services to taxonomists for standard genome sequencing and annotation.</title>
        <authorList>
            <consortium name="The Broad Institute Genomics Platform"/>
            <consortium name="The Broad Institute Genome Sequencing Center for Infectious Disease"/>
            <person name="Wu L."/>
            <person name="Ma J."/>
        </authorList>
    </citation>
    <scope>NUCLEOTIDE SEQUENCE [LARGE SCALE GENOMIC DNA]</scope>
    <source>
        <strain evidence="3">CECT 8482</strain>
    </source>
</reference>
<dbReference type="Gene3D" id="1.10.3210.10">
    <property type="entry name" value="Hypothetical protein af1432"/>
    <property type="match status" value="1"/>
</dbReference>
<evidence type="ECO:0000259" key="1">
    <source>
        <dbReference type="Pfam" id="PF10073"/>
    </source>
</evidence>
<name>A0ABT8D5C0_9RHOB</name>
<feature type="domain" description="GapR-like DNA-binding" evidence="1">
    <location>
        <begin position="89"/>
        <end position="118"/>
    </location>
</feature>
<dbReference type="InterPro" id="IPR046367">
    <property type="entry name" value="GapR-like_DNA-bd"/>
</dbReference>
<gene>
    <name evidence="2" type="ORF">QWZ10_09200</name>
</gene>
<dbReference type="Pfam" id="PF10073">
    <property type="entry name" value="GapR_DNA-bd"/>
    <property type="match status" value="1"/>
</dbReference>
<accession>A0ABT8D5C0</accession>
<evidence type="ECO:0000313" key="2">
    <source>
        <dbReference type="EMBL" id="MDN3711950.1"/>
    </source>
</evidence>
<sequence length="120" mass="13265">MAKINRFSGRTPQPWPVASHSVLVERLVAPELGPWALLHDAHEVFLGDLTMPAVELICKGFDGGMVEEAIREAKGRLDRMIAAAWHLPVRSLMALRKRDKDDIAEEASILDMYCAALGMA</sequence>
<keyword evidence="3" id="KW-1185">Reference proteome</keyword>
<comment type="caution">
    <text evidence="2">The sequence shown here is derived from an EMBL/GenBank/DDBJ whole genome shotgun (WGS) entry which is preliminary data.</text>
</comment>
<proteinExistence type="predicted"/>
<evidence type="ECO:0000313" key="3">
    <source>
        <dbReference type="Proteomes" id="UP001243846"/>
    </source>
</evidence>
<dbReference type="Proteomes" id="UP001243846">
    <property type="component" value="Unassembled WGS sequence"/>
</dbReference>